<dbReference type="AlphaFoldDB" id="A0A5B7IZC0"/>
<evidence type="ECO:0000313" key="1">
    <source>
        <dbReference type="EMBL" id="MPC85998.1"/>
    </source>
</evidence>
<protein>
    <submittedName>
        <fullName evidence="1">Uncharacterized protein</fullName>
    </submittedName>
</protein>
<reference evidence="1 2" key="1">
    <citation type="submission" date="2019-05" db="EMBL/GenBank/DDBJ databases">
        <title>Another draft genome of Portunus trituberculatus and its Hox gene families provides insights of decapod evolution.</title>
        <authorList>
            <person name="Jeong J.-H."/>
            <person name="Song I."/>
            <person name="Kim S."/>
            <person name="Choi T."/>
            <person name="Kim D."/>
            <person name="Ryu S."/>
            <person name="Kim W."/>
        </authorList>
    </citation>
    <scope>NUCLEOTIDE SEQUENCE [LARGE SCALE GENOMIC DNA]</scope>
    <source>
        <tissue evidence="1">Muscle</tissue>
    </source>
</reference>
<keyword evidence="2" id="KW-1185">Reference proteome</keyword>
<name>A0A5B7IZC0_PORTR</name>
<dbReference type="Proteomes" id="UP000324222">
    <property type="component" value="Unassembled WGS sequence"/>
</dbReference>
<evidence type="ECO:0000313" key="2">
    <source>
        <dbReference type="Proteomes" id="UP000324222"/>
    </source>
</evidence>
<comment type="caution">
    <text evidence="1">The sequence shown here is derived from an EMBL/GenBank/DDBJ whole genome shotgun (WGS) entry which is preliminary data.</text>
</comment>
<gene>
    <name evidence="1" type="ORF">E2C01_080810</name>
</gene>
<accession>A0A5B7IZC0</accession>
<organism evidence="1 2">
    <name type="scientific">Portunus trituberculatus</name>
    <name type="common">Swimming crab</name>
    <name type="synonym">Neptunus trituberculatus</name>
    <dbReference type="NCBI Taxonomy" id="210409"/>
    <lineage>
        <taxon>Eukaryota</taxon>
        <taxon>Metazoa</taxon>
        <taxon>Ecdysozoa</taxon>
        <taxon>Arthropoda</taxon>
        <taxon>Crustacea</taxon>
        <taxon>Multicrustacea</taxon>
        <taxon>Malacostraca</taxon>
        <taxon>Eumalacostraca</taxon>
        <taxon>Eucarida</taxon>
        <taxon>Decapoda</taxon>
        <taxon>Pleocyemata</taxon>
        <taxon>Brachyura</taxon>
        <taxon>Eubrachyura</taxon>
        <taxon>Portunoidea</taxon>
        <taxon>Portunidae</taxon>
        <taxon>Portuninae</taxon>
        <taxon>Portunus</taxon>
    </lineage>
</organism>
<dbReference type="EMBL" id="VSRR010070241">
    <property type="protein sequence ID" value="MPC85998.1"/>
    <property type="molecule type" value="Genomic_DNA"/>
</dbReference>
<proteinExistence type="predicted"/>
<sequence length="108" mass="12022">MYCVCRVFSNSSELWQATERAQELLTLENEQYTDLHLFIAGAGHSWADRCTETSVCVLSSAMVTINIGCKGCELDYWEIIAPAVPVEDDELDHNLVKDDPQPGPSSSR</sequence>